<dbReference type="Proteomes" id="UP000515150">
    <property type="component" value="Chromosome 8"/>
</dbReference>
<dbReference type="OrthoDB" id="10072345at2759"/>
<gene>
    <name evidence="3" type="primary">LOC129604515</name>
</gene>
<proteinExistence type="predicted"/>
<reference evidence="3" key="1">
    <citation type="submission" date="2025-08" db="UniProtKB">
        <authorList>
            <consortium name="RefSeq"/>
        </authorList>
    </citation>
    <scope>IDENTIFICATION</scope>
</reference>
<dbReference type="GeneID" id="129604515"/>
<dbReference type="Gene3D" id="3.40.50.12700">
    <property type="match status" value="1"/>
</dbReference>
<dbReference type="AlphaFoldDB" id="A0A9W2XZL7"/>
<dbReference type="KEGG" id="bspl:129604515"/>
<name>A0A9W2XZL7_BETSP</name>
<evidence type="ECO:0000313" key="2">
    <source>
        <dbReference type="Proteomes" id="UP000515150"/>
    </source>
</evidence>
<dbReference type="Gene3D" id="3.40.50.12690">
    <property type="match status" value="1"/>
</dbReference>
<dbReference type="SUPFAM" id="SSF52266">
    <property type="entry name" value="SGNH hydrolase"/>
    <property type="match status" value="1"/>
</dbReference>
<sequence>MASPFSSPSRSVRCSVCLMFSLSSASFSDGNGICNRCTLVAGLEARLLDLESRLRTLENRPASQVPLAGAEPPSLAATSPPAGPRQLGNDWVTARKKRSFRQAPTVHHQPLHVSNRFSPLSDTPAEKPTLIIGDSIVRNVKLENPAVIVRCLSGARAGDIESYLKLLSKDKRKYAKIVIHAGANDARLRQSEVTKTNIESVCSFAKTMSDSVVFSGPLPNVTSDDMYSRLSMLHRWLSRWCPANDVGFVANWSTFWGKPGLIRRDGVHPTLNGASLLSSNMAMLLSPPTA</sequence>
<protein>
    <submittedName>
        <fullName evidence="3">Uncharacterized protein LOC129604515</fullName>
    </submittedName>
</protein>
<keyword evidence="2" id="KW-1185">Reference proteome</keyword>
<accession>A0A9W2XZL7</accession>
<organism evidence="2 3">
    <name type="scientific">Betta splendens</name>
    <name type="common">Siamese fighting fish</name>
    <dbReference type="NCBI Taxonomy" id="158456"/>
    <lineage>
        <taxon>Eukaryota</taxon>
        <taxon>Metazoa</taxon>
        <taxon>Chordata</taxon>
        <taxon>Craniata</taxon>
        <taxon>Vertebrata</taxon>
        <taxon>Euteleostomi</taxon>
        <taxon>Actinopterygii</taxon>
        <taxon>Neopterygii</taxon>
        <taxon>Teleostei</taxon>
        <taxon>Neoteleostei</taxon>
        <taxon>Acanthomorphata</taxon>
        <taxon>Anabantaria</taxon>
        <taxon>Anabantiformes</taxon>
        <taxon>Anabantoidei</taxon>
        <taxon>Osphronemidae</taxon>
        <taxon>Betta</taxon>
    </lineage>
</organism>
<dbReference type="CDD" id="cd00229">
    <property type="entry name" value="SGNH_hydrolase"/>
    <property type="match status" value="1"/>
</dbReference>
<evidence type="ECO:0000313" key="3">
    <source>
        <dbReference type="RefSeq" id="XP_055367059.1"/>
    </source>
</evidence>
<feature type="region of interest" description="Disordered" evidence="1">
    <location>
        <begin position="61"/>
        <end position="87"/>
    </location>
</feature>
<evidence type="ECO:0000256" key="1">
    <source>
        <dbReference type="SAM" id="MobiDB-lite"/>
    </source>
</evidence>
<dbReference type="RefSeq" id="XP_055367059.1">
    <property type="nucleotide sequence ID" value="XM_055511084.1"/>
</dbReference>